<accession>A0ABP8L4B5</accession>
<keyword evidence="3" id="KW-0813">Transport</keyword>
<dbReference type="Proteomes" id="UP001500622">
    <property type="component" value="Unassembled WGS sequence"/>
</dbReference>
<evidence type="ECO:0000256" key="5">
    <source>
        <dbReference type="ARBA" id="ARBA00022989"/>
    </source>
</evidence>
<organism evidence="9 10">
    <name type="scientific">Georgenia halophila</name>
    <dbReference type="NCBI Taxonomy" id="620889"/>
    <lineage>
        <taxon>Bacteria</taxon>
        <taxon>Bacillati</taxon>
        <taxon>Actinomycetota</taxon>
        <taxon>Actinomycetes</taxon>
        <taxon>Micrococcales</taxon>
        <taxon>Bogoriellaceae</taxon>
        <taxon>Georgenia</taxon>
    </lineage>
</organism>
<feature type="transmembrane region" description="Helical" evidence="7">
    <location>
        <begin position="199"/>
        <end position="219"/>
    </location>
</feature>
<keyword evidence="4 7" id="KW-0812">Transmembrane</keyword>
<protein>
    <submittedName>
        <fullName evidence="9">Cation:proton antiporter</fullName>
    </submittedName>
</protein>
<comment type="subcellular location">
    <subcellularLocation>
        <location evidence="1">Membrane</location>
        <topology evidence="1">Multi-pass membrane protein</topology>
    </subcellularLocation>
</comment>
<dbReference type="SUPFAM" id="SSF51735">
    <property type="entry name" value="NAD(P)-binding Rossmann-fold domains"/>
    <property type="match status" value="1"/>
</dbReference>
<dbReference type="Pfam" id="PF02254">
    <property type="entry name" value="TrkA_N"/>
    <property type="match status" value="1"/>
</dbReference>
<comment type="similarity">
    <text evidence="2">Belongs to the monovalent cation:proton antiporter 2 (CPA2) transporter (TC 2.A.37) family.</text>
</comment>
<evidence type="ECO:0000256" key="6">
    <source>
        <dbReference type="ARBA" id="ARBA00023136"/>
    </source>
</evidence>
<feature type="domain" description="RCK N-terminal" evidence="8">
    <location>
        <begin position="387"/>
        <end position="505"/>
    </location>
</feature>
<feature type="transmembrane region" description="Helical" evidence="7">
    <location>
        <begin position="53"/>
        <end position="72"/>
    </location>
</feature>
<keyword evidence="6 7" id="KW-0472">Membrane</keyword>
<evidence type="ECO:0000256" key="2">
    <source>
        <dbReference type="ARBA" id="ARBA00005551"/>
    </source>
</evidence>
<feature type="transmembrane region" description="Helical" evidence="7">
    <location>
        <begin position="335"/>
        <end position="353"/>
    </location>
</feature>
<sequence length="531" mass="55937">MADLLIVLATTFVAGLLARVIHLPPLVGFLAAGFGLHAIGFQEPTGLETLADLGVTLLLFGIGLRLDVRFLLRREVWLTAGVHMLFSVALGIGFLALLGAVGLRLLAGESFGTLALVAFALSFSSTVLAIKVLEERSDSLALYGRIAVGILVVQDLAAVIFLAVAEGDPPSAWAFSIVLLVPAAWVFRRVWNFVGHGELQALFGLAMALLPGYALFEAVGLKGDLGALVVGMLLASHPAAGEVAKSLLSLKDLLLVAFFVSIGMAAALTPDAAVLALLLVVLLPLEALAFTALLRMMGLRYRTSLLAGLALGNYSEFGLIVGAVGTSVGLLDERWLAAIAMAVALGLVVSAIANRFGYEPLDELAARLPERAPERLHPDDRPIDVGRAEAVVLGMGRVGRATYEQLTDAYGLTVVGVEHDSSRATKLRAAGYDVEVADATDVDFWKRVNRAREVSIAVLAMPFHGSNLAALQELRQSGFRGHVAAIARYDDDVDELRERGAHVVFHLYGSAGIALADGAAEAAASGPTTEE</sequence>
<feature type="transmembrane region" description="Helical" evidence="7">
    <location>
        <begin position="275"/>
        <end position="294"/>
    </location>
</feature>
<dbReference type="InterPro" id="IPR036291">
    <property type="entry name" value="NAD(P)-bd_dom_sf"/>
</dbReference>
<dbReference type="PANTHER" id="PTHR42751">
    <property type="entry name" value="SODIUM/HYDROGEN EXCHANGER FAMILY/TRKA DOMAIN PROTEIN"/>
    <property type="match status" value="1"/>
</dbReference>
<keyword evidence="10" id="KW-1185">Reference proteome</keyword>
<feature type="transmembrane region" description="Helical" evidence="7">
    <location>
        <begin position="171"/>
        <end position="187"/>
    </location>
</feature>
<evidence type="ECO:0000313" key="10">
    <source>
        <dbReference type="Proteomes" id="UP001500622"/>
    </source>
</evidence>
<dbReference type="InterPro" id="IPR038770">
    <property type="entry name" value="Na+/solute_symporter_sf"/>
</dbReference>
<dbReference type="Gene3D" id="1.20.1530.20">
    <property type="match status" value="1"/>
</dbReference>
<feature type="transmembrane region" description="Helical" evidence="7">
    <location>
        <begin position="306"/>
        <end position="329"/>
    </location>
</feature>
<dbReference type="PROSITE" id="PS51201">
    <property type="entry name" value="RCK_N"/>
    <property type="match status" value="1"/>
</dbReference>
<feature type="transmembrane region" description="Helical" evidence="7">
    <location>
        <begin position="84"/>
        <end position="105"/>
    </location>
</feature>
<proteinExistence type="inferred from homology"/>
<gene>
    <name evidence="9" type="ORF">GCM10023169_15230</name>
</gene>
<comment type="caution">
    <text evidence="9">The sequence shown here is derived from an EMBL/GenBank/DDBJ whole genome shotgun (WGS) entry which is preliminary data.</text>
</comment>
<dbReference type="PANTHER" id="PTHR42751:SF1">
    <property type="entry name" value="CATION_PROTON ANTIPORTER YBAL-RELATED"/>
    <property type="match status" value="1"/>
</dbReference>
<feature type="transmembrane region" description="Helical" evidence="7">
    <location>
        <begin position="142"/>
        <end position="165"/>
    </location>
</feature>
<dbReference type="Pfam" id="PF00999">
    <property type="entry name" value="Na_H_Exchanger"/>
    <property type="match status" value="1"/>
</dbReference>
<dbReference type="Gene3D" id="3.40.50.720">
    <property type="entry name" value="NAD(P)-binding Rossmann-like Domain"/>
    <property type="match status" value="1"/>
</dbReference>
<dbReference type="RefSeq" id="WP_345215656.1">
    <property type="nucleotide sequence ID" value="NZ_BAABGN010000006.1"/>
</dbReference>
<evidence type="ECO:0000256" key="1">
    <source>
        <dbReference type="ARBA" id="ARBA00004141"/>
    </source>
</evidence>
<evidence type="ECO:0000256" key="7">
    <source>
        <dbReference type="SAM" id="Phobius"/>
    </source>
</evidence>
<evidence type="ECO:0000313" key="9">
    <source>
        <dbReference type="EMBL" id="GAA4421822.1"/>
    </source>
</evidence>
<name>A0ABP8L4B5_9MICO</name>
<feature type="transmembrane region" description="Helical" evidence="7">
    <location>
        <begin position="111"/>
        <end position="130"/>
    </location>
</feature>
<keyword evidence="5 7" id="KW-1133">Transmembrane helix</keyword>
<dbReference type="EMBL" id="BAABGN010000006">
    <property type="protein sequence ID" value="GAA4421822.1"/>
    <property type="molecule type" value="Genomic_DNA"/>
</dbReference>
<reference evidence="10" key="1">
    <citation type="journal article" date="2019" name="Int. J. Syst. Evol. Microbiol.">
        <title>The Global Catalogue of Microorganisms (GCM) 10K type strain sequencing project: providing services to taxonomists for standard genome sequencing and annotation.</title>
        <authorList>
            <consortium name="The Broad Institute Genomics Platform"/>
            <consortium name="The Broad Institute Genome Sequencing Center for Infectious Disease"/>
            <person name="Wu L."/>
            <person name="Ma J."/>
        </authorList>
    </citation>
    <scope>NUCLEOTIDE SEQUENCE [LARGE SCALE GENOMIC DNA]</scope>
    <source>
        <strain evidence="10">JCM 17810</strain>
    </source>
</reference>
<evidence type="ECO:0000259" key="8">
    <source>
        <dbReference type="PROSITE" id="PS51201"/>
    </source>
</evidence>
<evidence type="ECO:0000256" key="3">
    <source>
        <dbReference type="ARBA" id="ARBA00022448"/>
    </source>
</evidence>
<dbReference type="InterPro" id="IPR006153">
    <property type="entry name" value="Cation/H_exchanger_TM"/>
</dbReference>
<evidence type="ECO:0000256" key="4">
    <source>
        <dbReference type="ARBA" id="ARBA00022692"/>
    </source>
</evidence>
<dbReference type="InterPro" id="IPR003148">
    <property type="entry name" value="RCK_N"/>
</dbReference>